<evidence type="ECO:0000256" key="5">
    <source>
        <dbReference type="ARBA" id="ARBA00022679"/>
    </source>
</evidence>
<evidence type="ECO:0000313" key="18">
    <source>
        <dbReference type="Proteomes" id="UP000504610"/>
    </source>
</evidence>
<keyword evidence="9" id="KW-0833">Ubl conjugation pathway</keyword>
<comment type="catalytic activity">
    <reaction evidence="1">
        <text>S-ubiquitinyl-[E2 ubiquitin-conjugating enzyme]-L-cysteine + [acceptor protein]-L-lysine = [E2 ubiquitin-conjugating enzyme]-L-cysteine + N(6)-ubiquitinyl-[acceptor protein]-L-lysine.</text>
        <dbReference type="EC" id="2.3.2.27"/>
    </reaction>
</comment>
<dbReference type="EC" id="2.3.2.27" evidence="4"/>
<evidence type="ECO:0000256" key="8">
    <source>
        <dbReference type="ARBA" id="ARBA00022771"/>
    </source>
</evidence>
<dbReference type="Pfam" id="PF13639">
    <property type="entry name" value="zf-RING_2"/>
    <property type="match status" value="1"/>
</dbReference>
<feature type="domain" description="RING-type" evidence="17">
    <location>
        <begin position="122"/>
        <end position="164"/>
    </location>
</feature>
<keyword evidence="10" id="KW-0862">Zinc</keyword>
<keyword evidence="8 14" id="KW-0863">Zinc-finger</keyword>
<evidence type="ECO:0000256" key="7">
    <source>
        <dbReference type="ARBA" id="ARBA00022723"/>
    </source>
</evidence>
<comment type="subcellular location">
    <subcellularLocation>
        <location evidence="2">Membrane</location>
        <topology evidence="2">Single-pass membrane protein</topology>
    </subcellularLocation>
</comment>
<dbReference type="SUPFAM" id="SSF57850">
    <property type="entry name" value="RING/U-box"/>
    <property type="match status" value="1"/>
</dbReference>
<dbReference type="GO" id="GO:0008270">
    <property type="term" value="F:zinc ion binding"/>
    <property type="evidence" value="ECO:0007669"/>
    <property type="project" value="UniProtKB-KW"/>
</dbReference>
<dbReference type="InterPro" id="IPR001841">
    <property type="entry name" value="Znf_RING"/>
</dbReference>
<evidence type="ECO:0000259" key="17">
    <source>
        <dbReference type="PROSITE" id="PS50089"/>
    </source>
</evidence>
<feature type="signal peptide" evidence="16">
    <location>
        <begin position="1"/>
        <end position="31"/>
    </location>
</feature>
<evidence type="ECO:0000256" key="4">
    <source>
        <dbReference type="ARBA" id="ARBA00012483"/>
    </source>
</evidence>
<evidence type="ECO:0000256" key="13">
    <source>
        <dbReference type="ARBA" id="ARBA00024209"/>
    </source>
</evidence>
<dbReference type="KEGG" id="rsz:108850253"/>
<keyword evidence="11 15" id="KW-1133">Transmembrane helix</keyword>
<evidence type="ECO:0000313" key="19">
    <source>
        <dbReference type="RefSeq" id="XP_056865222.1"/>
    </source>
</evidence>
<dbReference type="CDD" id="cd16461">
    <property type="entry name" value="RING-H2_EL5-like"/>
    <property type="match status" value="1"/>
</dbReference>
<dbReference type="RefSeq" id="XP_056865222.1">
    <property type="nucleotide sequence ID" value="XM_057009242.1"/>
</dbReference>
<feature type="chain" id="PRO_5040723296" description="RING-type E3 ubiquitin transferase" evidence="16">
    <location>
        <begin position="32"/>
        <end position="295"/>
    </location>
</feature>
<keyword evidence="18" id="KW-1185">Reference proteome</keyword>
<dbReference type="FunFam" id="3.30.40.10:FF:000187">
    <property type="entry name" value="E3 ubiquitin-protein ligase ATL6"/>
    <property type="match status" value="1"/>
</dbReference>
<dbReference type="InterPro" id="IPR053238">
    <property type="entry name" value="RING-H2_zinc_finger"/>
</dbReference>
<comment type="pathway">
    <text evidence="3">Protein modification; protein ubiquitination.</text>
</comment>
<protein>
    <recommendedName>
        <fullName evidence="4">RING-type E3 ubiquitin transferase</fullName>
        <ecNumber evidence="4">2.3.2.27</ecNumber>
    </recommendedName>
</protein>
<dbReference type="OrthoDB" id="8062037at2759"/>
<reference evidence="18" key="1">
    <citation type="journal article" date="2019" name="Database">
        <title>The radish genome database (RadishGD): an integrated information resource for radish genomics.</title>
        <authorList>
            <person name="Yu H.J."/>
            <person name="Baek S."/>
            <person name="Lee Y.J."/>
            <person name="Cho A."/>
            <person name="Mun J.H."/>
        </authorList>
    </citation>
    <scope>NUCLEOTIDE SEQUENCE [LARGE SCALE GENOMIC DNA]</scope>
    <source>
        <strain evidence="18">cv. WK10039</strain>
    </source>
</reference>
<evidence type="ECO:0000256" key="10">
    <source>
        <dbReference type="ARBA" id="ARBA00022833"/>
    </source>
</evidence>
<dbReference type="InterPro" id="IPR013083">
    <property type="entry name" value="Znf_RING/FYVE/PHD"/>
</dbReference>
<evidence type="ECO:0000256" key="6">
    <source>
        <dbReference type="ARBA" id="ARBA00022692"/>
    </source>
</evidence>
<comment type="similarity">
    <text evidence="13">Belongs to the RING-type zinc finger family. ATL subfamily.</text>
</comment>
<dbReference type="GeneID" id="108850253"/>
<dbReference type="Gene3D" id="3.30.40.10">
    <property type="entry name" value="Zinc/RING finger domain, C3HC4 (zinc finger)"/>
    <property type="match status" value="1"/>
</dbReference>
<dbReference type="PANTHER" id="PTHR14155">
    <property type="entry name" value="RING FINGER DOMAIN-CONTAINING"/>
    <property type="match status" value="1"/>
</dbReference>
<feature type="transmembrane region" description="Helical" evidence="15">
    <location>
        <begin position="47"/>
        <end position="69"/>
    </location>
</feature>
<evidence type="ECO:0000256" key="14">
    <source>
        <dbReference type="PROSITE-ProRule" id="PRU00175"/>
    </source>
</evidence>
<evidence type="ECO:0000256" key="2">
    <source>
        <dbReference type="ARBA" id="ARBA00004167"/>
    </source>
</evidence>
<gene>
    <name evidence="19" type="primary">LOC108850253</name>
</gene>
<keyword evidence="5" id="KW-0808">Transferase</keyword>
<dbReference type="AlphaFoldDB" id="A0A9W3DMP2"/>
<proteinExistence type="inferred from homology"/>
<accession>A0A9W3DMP2</accession>
<name>A0A9W3DMP2_RAPSA</name>
<sequence>MKSFLPLTSKQTAFPAPVLFLLLAMSELASCQSGQEDPDKPHDYIRSLIVHMVITIAILIPFVFLALYIRHCRETDGSVNHFLGATNATVARGLEPSMIQTFPTFIYSEVKTQRIGNGALECAICLNEFQDDETLRLLPKCDHVFHPHCIGEWLQSHVTCPVCRTNLADQQQTAEPVEPEVIAETDIESQQTVIPELAVESVARVRLPRSHTTGHSMTLPGECTERFTLRLPGDLIKKIMESGKTNRSKSLSALPRSTGKPVSVDRSIDRWDRWLFLRSPPFMWRRWERGIGGSI</sequence>
<dbReference type="Proteomes" id="UP000504610">
    <property type="component" value="Chromosome 4"/>
</dbReference>
<evidence type="ECO:0000256" key="15">
    <source>
        <dbReference type="SAM" id="Phobius"/>
    </source>
</evidence>
<evidence type="ECO:0000256" key="9">
    <source>
        <dbReference type="ARBA" id="ARBA00022786"/>
    </source>
</evidence>
<keyword evidence="7" id="KW-0479">Metal-binding</keyword>
<keyword evidence="12 15" id="KW-0472">Membrane</keyword>
<keyword evidence="16" id="KW-0732">Signal</keyword>
<evidence type="ECO:0000256" key="11">
    <source>
        <dbReference type="ARBA" id="ARBA00022989"/>
    </source>
</evidence>
<evidence type="ECO:0000256" key="1">
    <source>
        <dbReference type="ARBA" id="ARBA00000900"/>
    </source>
</evidence>
<dbReference type="SMART" id="SM00184">
    <property type="entry name" value="RING"/>
    <property type="match status" value="1"/>
</dbReference>
<evidence type="ECO:0000256" key="12">
    <source>
        <dbReference type="ARBA" id="ARBA00023136"/>
    </source>
</evidence>
<dbReference type="GO" id="GO:0061630">
    <property type="term" value="F:ubiquitin protein ligase activity"/>
    <property type="evidence" value="ECO:0007669"/>
    <property type="project" value="UniProtKB-EC"/>
</dbReference>
<dbReference type="PANTHER" id="PTHR14155:SF578">
    <property type="entry name" value="E3 UBIQUITIN-PROTEIN LIGASE ATL31"/>
    <property type="match status" value="1"/>
</dbReference>
<reference evidence="19" key="2">
    <citation type="submission" date="2025-08" db="UniProtKB">
        <authorList>
            <consortium name="RefSeq"/>
        </authorList>
    </citation>
    <scope>IDENTIFICATION</scope>
    <source>
        <tissue evidence="19">Leaf</tissue>
    </source>
</reference>
<organism evidence="18 19">
    <name type="scientific">Raphanus sativus</name>
    <name type="common">Radish</name>
    <name type="synonym">Raphanus raphanistrum var. sativus</name>
    <dbReference type="NCBI Taxonomy" id="3726"/>
    <lineage>
        <taxon>Eukaryota</taxon>
        <taxon>Viridiplantae</taxon>
        <taxon>Streptophyta</taxon>
        <taxon>Embryophyta</taxon>
        <taxon>Tracheophyta</taxon>
        <taxon>Spermatophyta</taxon>
        <taxon>Magnoliopsida</taxon>
        <taxon>eudicotyledons</taxon>
        <taxon>Gunneridae</taxon>
        <taxon>Pentapetalae</taxon>
        <taxon>rosids</taxon>
        <taxon>malvids</taxon>
        <taxon>Brassicales</taxon>
        <taxon>Brassicaceae</taxon>
        <taxon>Brassiceae</taxon>
        <taxon>Raphanus</taxon>
    </lineage>
</organism>
<keyword evidence="6 15" id="KW-0812">Transmembrane</keyword>
<evidence type="ECO:0000256" key="16">
    <source>
        <dbReference type="SAM" id="SignalP"/>
    </source>
</evidence>
<dbReference type="GO" id="GO:0016020">
    <property type="term" value="C:membrane"/>
    <property type="evidence" value="ECO:0007669"/>
    <property type="project" value="UniProtKB-SubCell"/>
</dbReference>
<evidence type="ECO:0000256" key="3">
    <source>
        <dbReference type="ARBA" id="ARBA00004906"/>
    </source>
</evidence>
<dbReference type="PROSITE" id="PS50089">
    <property type="entry name" value="ZF_RING_2"/>
    <property type="match status" value="1"/>
</dbReference>